<dbReference type="EMBL" id="CH445330">
    <property type="protein sequence ID" value="EDP89893.1"/>
    <property type="molecule type" value="Genomic_DNA"/>
</dbReference>
<dbReference type="RefSeq" id="XP_001794574.1">
    <property type="nucleotide sequence ID" value="XM_001794522.1"/>
</dbReference>
<gene>
    <name evidence="1" type="ORF">SNOG_20037</name>
</gene>
<dbReference type="GeneID" id="5971442"/>
<organism evidence="1 2">
    <name type="scientific">Phaeosphaeria nodorum (strain SN15 / ATCC MYA-4574 / FGSC 10173)</name>
    <name type="common">Glume blotch fungus</name>
    <name type="synonym">Parastagonospora nodorum</name>
    <dbReference type="NCBI Taxonomy" id="321614"/>
    <lineage>
        <taxon>Eukaryota</taxon>
        <taxon>Fungi</taxon>
        <taxon>Dikarya</taxon>
        <taxon>Ascomycota</taxon>
        <taxon>Pezizomycotina</taxon>
        <taxon>Dothideomycetes</taxon>
        <taxon>Pleosporomycetidae</taxon>
        <taxon>Pleosporales</taxon>
        <taxon>Pleosporineae</taxon>
        <taxon>Phaeosphaeriaceae</taxon>
        <taxon>Parastagonospora</taxon>
    </lineage>
</organism>
<name>A9JX35_PHANO</name>
<proteinExistence type="predicted"/>
<protein>
    <submittedName>
        <fullName evidence="1">Uncharacterized protein</fullName>
    </submittedName>
</protein>
<reference evidence="2" key="1">
    <citation type="journal article" date="2007" name="Plant Cell">
        <title>Dothideomycete-plant interactions illuminated by genome sequencing and EST analysis of the wheat pathogen Stagonospora nodorum.</title>
        <authorList>
            <person name="Hane J.K."/>
            <person name="Lowe R.G."/>
            <person name="Solomon P.S."/>
            <person name="Tan K.C."/>
            <person name="Schoch C.L."/>
            <person name="Spatafora J.W."/>
            <person name="Crous P.W."/>
            <person name="Kodira C."/>
            <person name="Birren B.W."/>
            <person name="Galagan J.E."/>
            <person name="Torriani S.F."/>
            <person name="McDonald B.A."/>
            <person name="Oliver R.P."/>
        </authorList>
    </citation>
    <scope>NUCLEOTIDE SEQUENCE [LARGE SCALE GENOMIC DNA]</scope>
    <source>
        <strain evidence="2">SN15 / ATCC MYA-4574 / FGSC 10173</strain>
    </source>
</reference>
<evidence type="ECO:0000313" key="2">
    <source>
        <dbReference type="Proteomes" id="UP000001055"/>
    </source>
</evidence>
<dbReference type="HOGENOM" id="CLU_1750365_0_0_1"/>
<sequence length="149" mass="16841">MIYLLNHVARKHVFVINRALDVIDSRIRHAAALENLKPFLCRARLEFCFNHCVKDFAMLDAQSIRDETLVCDPFWLAEFATEYAVEFVVAAAHGNVGIFGFVGAIWHHSCFNDISVIFAYPNNKCQLTTCYLTITQARVDPLAKSSISS</sequence>
<dbReference type="KEGG" id="pno:SNOG_20037"/>
<dbReference type="InParanoid" id="A9JX35"/>
<evidence type="ECO:0000313" key="1">
    <source>
        <dbReference type="EMBL" id="EDP89893.1"/>
    </source>
</evidence>
<dbReference type="AlphaFoldDB" id="A9JX35"/>
<dbReference type="Proteomes" id="UP000001055">
    <property type="component" value="Unassembled WGS sequence"/>
</dbReference>
<accession>A9JX35</accession>